<dbReference type="Proteomes" id="UP000030746">
    <property type="component" value="Unassembled WGS sequence"/>
</dbReference>
<dbReference type="EMBL" id="KB199650">
    <property type="protein sequence ID" value="ESP05174.1"/>
    <property type="molecule type" value="Genomic_DNA"/>
</dbReference>
<proteinExistence type="predicted"/>
<dbReference type="CTD" id="20247452"/>
<evidence type="ECO:0000313" key="2">
    <source>
        <dbReference type="EMBL" id="ESP05174.1"/>
    </source>
</evidence>
<dbReference type="RefSeq" id="XP_009043719.1">
    <property type="nucleotide sequence ID" value="XM_009045471.1"/>
</dbReference>
<gene>
    <name evidence="2" type="ORF">LOTGIDRAFT_227854</name>
</gene>
<dbReference type="HOGENOM" id="CLU_1742606_0_0_1"/>
<evidence type="ECO:0000313" key="3">
    <source>
        <dbReference type="Proteomes" id="UP000030746"/>
    </source>
</evidence>
<dbReference type="GeneID" id="20247452"/>
<keyword evidence="3" id="KW-1185">Reference proteome</keyword>
<feature type="compositionally biased region" description="Basic and acidic residues" evidence="1">
    <location>
        <begin position="22"/>
        <end position="34"/>
    </location>
</feature>
<dbReference type="AlphaFoldDB" id="V4ALW0"/>
<accession>V4ALW0</accession>
<feature type="compositionally biased region" description="Basic and acidic residues" evidence="1">
    <location>
        <begin position="108"/>
        <end position="121"/>
    </location>
</feature>
<reference evidence="2 3" key="1">
    <citation type="journal article" date="2013" name="Nature">
        <title>Insights into bilaterian evolution from three spiralian genomes.</title>
        <authorList>
            <person name="Simakov O."/>
            <person name="Marletaz F."/>
            <person name="Cho S.J."/>
            <person name="Edsinger-Gonzales E."/>
            <person name="Havlak P."/>
            <person name="Hellsten U."/>
            <person name="Kuo D.H."/>
            <person name="Larsson T."/>
            <person name="Lv J."/>
            <person name="Arendt D."/>
            <person name="Savage R."/>
            <person name="Osoegawa K."/>
            <person name="de Jong P."/>
            <person name="Grimwood J."/>
            <person name="Chapman J.A."/>
            <person name="Shapiro H."/>
            <person name="Aerts A."/>
            <person name="Otillar R.P."/>
            <person name="Terry A.Y."/>
            <person name="Boore J.L."/>
            <person name="Grigoriev I.V."/>
            <person name="Lindberg D.R."/>
            <person name="Seaver E.C."/>
            <person name="Weisblat D.A."/>
            <person name="Putnam N.H."/>
            <person name="Rokhsar D.S."/>
        </authorList>
    </citation>
    <scope>NUCLEOTIDE SEQUENCE [LARGE SCALE GENOMIC DNA]</scope>
</reference>
<sequence length="150" mass="17288">MSDTPPKRKRARRSDALDLTEEERKERKRGLDARYRHKQASIRRTSVNIESQMSRWLEFKTLHRVTDDEEVAKMLLDHHERIDVKVKVESVDDRYNSHDVNACSSGNHGDESCFSRNHDDDGSSSESGGLVMKLVTDDAQDTVVVYKNID</sequence>
<evidence type="ECO:0000256" key="1">
    <source>
        <dbReference type="SAM" id="MobiDB-lite"/>
    </source>
</evidence>
<organism evidence="2 3">
    <name type="scientific">Lottia gigantea</name>
    <name type="common">Giant owl limpet</name>
    <dbReference type="NCBI Taxonomy" id="225164"/>
    <lineage>
        <taxon>Eukaryota</taxon>
        <taxon>Metazoa</taxon>
        <taxon>Spiralia</taxon>
        <taxon>Lophotrochozoa</taxon>
        <taxon>Mollusca</taxon>
        <taxon>Gastropoda</taxon>
        <taxon>Patellogastropoda</taxon>
        <taxon>Lottioidea</taxon>
        <taxon>Lottiidae</taxon>
        <taxon>Lottia</taxon>
    </lineage>
</organism>
<feature type="region of interest" description="Disordered" evidence="1">
    <location>
        <begin position="100"/>
        <end position="129"/>
    </location>
</feature>
<name>V4ALW0_LOTGI</name>
<feature type="region of interest" description="Disordered" evidence="1">
    <location>
        <begin position="1"/>
        <end position="34"/>
    </location>
</feature>
<protein>
    <submittedName>
        <fullName evidence="2">Uncharacterized protein</fullName>
    </submittedName>
</protein>
<dbReference type="KEGG" id="lgi:LOTGIDRAFT_227854"/>